<dbReference type="AlphaFoldDB" id="A0ABD3U769"/>
<dbReference type="EMBL" id="JBJXBP010000002">
    <property type="protein sequence ID" value="KAL3845319.1"/>
    <property type="molecule type" value="Genomic_DNA"/>
</dbReference>
<dbReference type="PANTHER" id="PTHR34792:SF1">
    <property type="entry name" value="OS02G0121500 PROTEIN"/>
    <property type="match status" value="1"/>
</dbReference>
<evidence type="ECO:0000313" key="3">
    <source>
        <dbReference type="Proteomes" id="UP001634393"/>
    </source>
</evidence>
<accession>A0ABD3U769</accession>
<protein>
    <submittedName>
        <fullName evidence="2">Uncharacterized protein</fullName>
    </submittedName>
</protein>
<sequence length="518" mass="57346">MGSAGFVGDKESRPSTSNSKKYNLPKKILDDCGAVNYSSVPRKLRSAIKKRARESIAPTLPISRNNNNHLSNGVATLKSGAKKFKQKKKQKRITKDEKEVAETLYALADMFSDHASKNTNKQLALELDDEPSETKPSTILEDGNSITAIEDNGIPALQEESKQISTNVTFEAVSHSLGNAQKPELTCFKQSDTHSAFGNQYYPNEGRNNGGLFQSPVLSATGDPSSKIQLPLWLKNAANCTSSQPPCTADKYPQIVVESKKSWKRCSAHVYISRLIKDLQISKGERKDGGGAGLLEKWKSSQSRTTTTTTHGGGGGGGSTTHSTEIQNATFPKTSSIKLVSDFLSLGHNSSHGAPLRNYQLSYLQPQRLSNCTPFSQPRTNFQGSISDVAAAQTPYLSSTTMAEPWGQQRRMMIPPQLQFQTRQQYKYNNNNYDGRATLAEWQQNPNSLLNYAAHPSFRHLNITELGSSKYQQLLPSQQQQQQQQQLMAAINSSRLDHRHHLQQLQERCFLATPTNLM</sequence>
<proteinExistence type="predicted"/>
<keyword evidence="3" id="KW-1185">Reference proteome</keyword>
<feature type="region of interest" description="Disordered" evidence="1">
    <location>
        <begin position="286"/>
        <end position="325"/>
    </location>
</feature>
<reference evidence="2 3" key="1">
    <citation type="submission" date="2024-12" db="EMBL/GenBank/DDBJ databases">
        <title>The unique morphological basis and parallel evolutionary history of personate flowers in Penstemon.</title>
        <authorList>
            <person name="Depatie T.H."/>
            <person name="Wessinger C.A."/>
        </authorList>
    </citation>
    <scope>NUCLEOTIDE SEQUENCE [LARGE SCALE GENOMIC DNA]</scope>
    <source>
        <strain evidence="2">WTNN_2</strain>
        <tissue evidence="2">Leaf</tissue>
    </source>
</reference>
<name>A0ABD3U769_9LAMI</name>
<evidence type="ECO:0000256" key="1">
    <source>
        <dbReference type="SAM" id="MobiDB-lite"/>
    </source>
</evidence>
<comment type="caution">
    <text evidence="2">The sequence shown here is derived from an EMBL/GenBank/DDBJ whole genome shotgun (WGS) entry which is preliminary data.</text>
</comment>
<organism evidence="2 3">
    <name type="scientific">Penstemon smallii</name>
    <dbReference type="NCBI Taxonomy" id="265156"/>
    <lineage>
        <taxon>Eukaryota</taxon>
        <taxon>Viridiplantae</taxon>
        <taxon>Streptophyta</taxon>
        <taxon>Embryophyta</taxon>
        <taxon>Tracheophyta</taxon>
        <taxon>Spermatophyta</taxon>
        <taxon>Magnoliopsida</taxon>
        <taxon>eudicotyledons</taxon>
        <taxon>Gunneridae</taxon>
        <taxon>Pentapetalae</taxon>
        <taxon>asterids</taxon>
        <taxon>lamiids</taxon>
        <taxon>Lamiales</taxon>
        <taxon>Plantaginaceae</taxon>
        <taxon>Cheloneae</taxon>
        <taxon>Penstemon</taxon>
    </lineage>
</organism>
<gene>
    <name evidence="2" type="ORF">ACJIZ3_002722</name>
</gene>
<feature type="region of interest" description="Disordered" evidence="1">
    <location>
        <begin position="1"/>
        <end position="24"/>
    </location>
</feature>
<dbReference type="PANTHER" id="PTHR34792">
    <property type="entry name" value="OS02G0121500 PROTEIN"/>
    <property type="match status" value="1"/>
</dbReference>
<evidence type="ECO:0000313" key="2">
    <source>
        <dbReference type="EMBL" id="KAL3845319.1"/>
    </source>
</evidence>
<dbReference type="InterPro" id="IPR040305">
    <property type="entry name" value="At1g75730-like"/>
</dbReference>
<dbReference type="Proteomes" id="UP001634393">
    <property type="component" value="Unassembled WGS sequence"/>
</dbReference>